<comment type="subcellular location">
    <subcellularLocation>
        <location evidence="1">Membrane</location>
        <topology evidence="1">Multi-pass membrane protein</topology>
    </subcellularLocation>
</comment>
<keyword evidence="3 6" id="KW-1133">Transmembrane helix</keyword>
<proteinExistence type="predicted"/>
<evidence type="ECO:0000256" key="4">
    <source>
        <dbReference type="ARBA" id="ARBA00023136"/>
    </source>
</evidence>
<evidence type="ECO:0000259" key="7">
    <source>
        <dbReference type="SMART" id="SM00065"/>
    </source>
</evidence>
<feature type="transmembrane region" description="Helical" evidence="6">
    <location>
        <begin position="246"/>
        <end position="270"/>
    </location>
</feature>
<evidence type="ECO:0000256" key="5">
    <source>
        <dbReference type="SAM" id="MobiDB-lite"/>
    </source>
</evidence>
<dbReference type="PANTHER" id="PTHR21706:SF15">
    <property type="entry name" value="TRANSMEMBRANE PROTEIN 65"/>
    <property type="match status" value="1"/>
</dbReference>
<dbReference type="SMART" id="SM00065">
    <property type="entry name" value="GAF"/>
    <property type="match status" value="1"/>
</dbReference>
<reference evidence="8" key="1">
    <citation type="submission" date="2021-01" db="EMBL/GenBank/DDBJ databases">
        <authorList>
            <person name="Corre E."/>
            <person name="Pelletier E."/>
            <person name="Niang G."/>
            <person name="Scheremetjew M."/>
            <person name="Finn R."/>
            <person name="Kale V."/>
            <person name="Holt S."/>
            <person name="Cochrane G."/>
            <person name="Meng A."/>
            <person name="Brown T."/>
            <person name="Cohen L."/>
        </authorList>
    </citation>
    <scope>NUCLEOTIDE SEQUENCE</scope>
    <source>
        <strain evidence="8">GSO104</strain>
    </source>
</reference>
<dbReference type="InterPro" id="IPR003018">
    <property type="entry name" value="GAF"/>
</dbReference>
<evidence type="ECO:0000313" key="8">
    <source>
        <dbReference type="EMBL" id="CAE4644778.1"/>
    </source>
</evidence>
<feature type="region of interest" description="Disordered" evidence="5">
    <location>
        <begin position="316"/>
        <end position="337"/>
    </location>
</feature>
<dbReference type="AlphaFoldDB" id="A0A6V2M0B8"/>
<feature type="compositionally biased region" description="Low complexity" evidence="5">
    <location>
        <begin position="321"/>
        <end position="337"/>
    </location>
</feature>
<protein>
    <recommendedName>
        <fullName evidence="7">GAF domain-containing protein</fullName>
    </recommendedName>
</protein>
<dbReference type="Pfam" id="PF10507">
    <property type="entry name" value="TMEM65"/>
    <property type="match status" value="1"/>
</dbReference>
<feature type="compositionally biased region" description="Basic and acidic residues" evidence="5">
    <location>
        <begin position="103"/>
        <end position="113"/>
    </location>
</feature>
<evidence type="ECO:0000256" key="1">
    <source>
        <dbReference type="ARBA" id="ARBA00004141"/>
    </source>
</evidence>
<evidence type="ECO:0000256" key="6">
    <source>
        <dbReference type="SAM" id="Phobius"/>
    </source>
</evidence>
<dbReference type="InterPro" id="IPR029016">
    <property type="entry name" value="GAF-like_dom_sf"/>
</dbReference>
<dbReference type="GO" id="GO:0005739">
    <property type="term" value="C:mitochondrion"/>
    <property type="evidence" value="ECO:0007669"/>
    <property type="project" value="TreeGrafter"/>
</dbReference>
<gene>
    <name evidence="8" type="ORF">DBRI00130_LOCUS34758</name>
</gene>
<dbReference type="GO" id="GO:0016020">
    <property type="term" value="C:membrane"/>
    <property type="evidence" value="ECO:0007669"/>
    <property type="project" value="UniProtKB-SubCell"/>
</dbReference>
<dbReference type="SUPFAM" id="SSF55781">
    <property type="entry name" value="GAF domain-like"/>
    <property type="match status" value="1"/>
</dbReference>
<dbReference type="PANTHER" id="PTHR21706">
    <property type="entry name" value="TRANSMEMBRANE PROTEIN 65"/>
    <property type="match status" value="1"/>
</dbReference>
<evidence type="ECO:0000256" key="2">
    <source>
        <dbReference type="ARBA" id="ARBA00022692"/>
    </source>
</evidence>
<dbReference type="Pfam" id="PF01590">
    <property type="entry name" value="GAF"/>
    <property type="match status" value="1"/>
</dbReference>
<feature type="region of interest" description="Disordered" evidence="5">
    <location>
        <begin position="71"/>
        <end position="154"/>
    </location>
</feature>
<name>A0A6V2M0B8_9STRA</name>
<evidence type="ECO:0000256" key="3">
    <source>
        <dbReference type="ARBA" id="ARBA00022989"/>
    </source>
</evidence>
<dbReference type="InterPro" id="IPR019537">
    <property type="entry name" value="TMEM65"/>
</dbReference>
<feature type="compositionally biased region" description="Acidic residues" evidence="5">
    <location>
        <begin position="138"/>
        <end position="149"/>
    </location>
</feature>
<accession>A0A6V2M0B8</accession>
<dbReference type="Gene3D" id="3.30.450.40">
    <property type="match status" value="1"/>
</dbReference>
<feature type="domain" description="GAF" evidence="7">
    <location>
        <begin position="283"/>
        <end position="492"/>
    </location>
</feature>
<dbReference type="EMBL" id="HBNS01044897">
    <property type="protein sequence ID" value="CAE4644778.1"/>
    <property type="molecule type" value="Transcribed_RNA"/>
</dbReference>
<keyword evidence="4 6" id="KW-0472">Membrane</keyword>
<organism evidence="8">
    <name type="scientific">Ditylum brightwellii</name>
    <dbReference type="NCBI Taxonomy" id="49249"/>
    <lineage>
        <taxon>Eukaryota</taxon>
        <taxon>Sar</taxon>
        <taxon>Stramenopiles</taxon>
        <taxon>Ochrophyta</taxon>
        <taxon>Bacillariophyta</taxon>
        <taxon>Mediophyceae</taxon>
        <taxon>Lithodesmiophycidae</taxon>
        <taxon>Lithodesmiales</taxon>
        <taxon>Lithodesmiaceae</taxon>
        <taxon>Ditylum</taxon>
    </lineage>
</organism>
<keyword evidence="2 6" id="KW-0812">Transmembrane</keyword>
<sequence>MMTRRIMTINSFKIMTMVTKTQQHKRKYYTLFSRFSTICTRDEEEKAVVLSPSPSVMPVKRIAPSPCYFDTTNAQQQQQQQQKQKRCFSSSSGGGSNNNSGNEKNKNEDDKKQYNSANNDDEDKEEFSAPTNVSSKSEEDEDDEEEETIPEPSKHDLKLVALGQSIPFVGFGIMDNAILILAGDAIDTSLGVALGISTLCAAAIGNIISDLAGVLLGTAVEDMVAKLNIPTPNLTAAQRTLRSVRFAGQAGCAVGLTIGCIIGMFPLLFLDTNKVQKQKKDAHMNAIFRDIMTEAKHLIGCEQTRLFLVVDSPKSTTLKHSSSSENTTASSSSEATFTTKKPKTLADSYLYCKYIDDDDHNKNKSLYLPVGKGIVSRAVLTGDVVNIYDARTEPDFVPEENILHNEDDNAKSVTNHGIKSTICIPVFDVHGNVIAVIQALNKVCEGYIAKHQQQRVGSKRRGFTPDDVQVLQALASHVSVSLQDQDEEDVQTNLKSTIKILKEQGTSGLDLTDHTIYHHRPLFPEIHEPEVVYHHSDFSAETTATL</sequence>